<name>Q1Z830_9GAMM</name>
<dbReference type="HOGENOM" id="CLU_2344223_0_0_6"/>
<evidence type="ECO:0000313" key="1">
    <source>
        <dbReference type="EMBL" id="EAS44683.1"/>
    </source>
</evidence>
<dbReference type="RefSeq" id="WP_006232956.1">
    <property type="nucleotide sequence ID" value="NZ_CH724136.1"/>
</dbReference>
<comment type="caution">
    <text evidence="1">The sequence shown here is derived from an EMBL/GenBank/DDBJ whole genome shotgun (WGS) entry which is preliminary data.</text>
</comment>
<evidence type="ECO:0000313" key="2">
    <source>
        <dbReference type="Proteomes" id="UP000003789"/>
    </source>
</evidence>
<gene>
    <name evidence="1" type="ORF">P3TCK_26957</name>
</gene>
<dbReference type="AlphaFoldDB" id="Q1Z830"/>
<protein>
    <submittedName>
        <fullName evidence="1">Uncharacterized protein</fullName>
    </submittedName>
</protein>
<dbReference type="EMBL" id="AAPH01000003">
    <property type="protein sequence ID" value="EAS44683.1"/>
    <property type="molecule type" value="Genomic_DNA"/>
</dbReference>
<dbReference type="OrthoDB" id="5887879at2"/>
<sequence length="97" mass="11048">MYKIAMVDYFATGEGHTFIVSTGSEAKISQEIPKFLQQGMTCLTPDEWLEEEKKGADSSIRSDVEQIKKFAPILWSCIARNPKVFCDFSLHYHLNLS</sequence>
<dbReference type="Proteomes" id="UP000003789">
    <property type="component" value="Unassembled WGS sequence"/>
</dbReference>
<accession>Q1Z830</accession>
<proteinExistence type="predicted"/>
<organism evidence="1 2">
    <name type="scientific">Photobacterium profundum 3TCK</name>
    <dbReference type="NCBI Taxonomy" id="314280"/>
    <lineage>
        <taxon>Bacteria</taxon>
        <taxon>Pseudomonadati</taxon>
        <taxon>Pseudomonadota</taxon>
        <taxon>Gammaproteobacteria</taxon>
        <taxon>Vibrionales</taxon>
        <taxon>Vibrionaceae</taxon>
        <taxon>Photobacterium</taxon>
    </lineage>
</organism>
<reference evidence="1 2" key="1">
    <citation type="submission" date="2006-03" db="EMBL/GenBank/DDBJ databases">
        <authorList>
            <person name="Bartlett D.H."/>
            <person name="Valle G."/>
            <person name="Lauro F.M."/>
            <person name="Vezzi A."/>
            <person name="Simonato F."/>
            <person name="Eloe E."/>
            <person name="Vitulo N."/>
            <person name="Stratton T.K."/>
            <person name="D'angelo M."/>
            <person name="Ferriera S."/>
            <person name="Johnson J."/>
            <person name="Kravitz S."/>
            <person name="Beeson K."/>
            <person name="Sutton G."/>
            <person name="Rogers Y."/>
            <person name="Friedman R."/>
            <person name="Frazier M."/>
            <person name="Venter J.C."/>
        </authorList>
    </citation>
    <scope>NUCLEOTIDE SEQUENCE [LARGE SCALE GENOMIC DNA]</scope>
    <source>
        <strain evidence="1 2">3TCK</strain>
    </source>
</reference>